<dbReference type="SUPFAM" id="SSF51246">
    <property type="entry name" value="Rudiment single hybrid motif"/>
    <property type="match status" value="1"/>
</dbReference>
<evidence type="ECO:0000259" key="7">
    <source>
        <dbReference type="PROSITE" id="PS50968"/>
    </source>
</evidence>
<dbReference type="PROSITE" id="PS50989">
    <property type="entry name" value="COA_CT_CTER"/>
    <property type="match status" value="1"/>
</dbReference>
<feature type="domain" description="ATP-grasp" evidence="8">
    <location>
        <begin position="118"/>
        <end position="317"/>
    </location>
</feature>
<dbReference type="Gene3D" id="3.30.470.20">
    <property type="entry name" value="ATP-grasp fold, B domain"/>
    <property type="match status" value="1"/>
</dbReference>
<dbReference type="SUPFAM" id="SSF52096">
    <property type="entry name" value="ClpP/crotonase"/>
    <property type="match status" value="2"/>
</dbReference>
<keyword evidence="4 6" id="KW-0067">ATP-binding</keyword>
<dbReference type="InterPro" id="IPR011761">
    <property type="entry name" value="ATP-grasp"/>
</dbReference>
<keyword evidence="3 6" id="KW-0547">Nucleotide-binding</keyword>
<dbReference type="Gene3D" id="2.40.50.100">
    <property type="match status" value="1"/>
</dbReference>
<name>A4GI10_9BACT</name>
<dbReference type="Gene3D" id="3.30.1490.20">
    <property type="entry name" value="ATP-grasp fold, A domain"/>
    <property type="match status" value="1"/>
</dbReference>
<dbReference type="GO" id="GO:0005524">
    <property type="term" value="F:ATP binding"/>
    <property type="evidence" value="ECO:0007669"/>
    <property type="project" value="UniProtKB-UniRule"/>
</dbReference>
<evidence type="ECO:0000313" key="11">
    <source>
        <dbReference type="EMBL" id="ABL97721.1"/>
    </source>
</evidence>
<evidence type="ECO:0000256" key="6">
    <source>
        <dbReference type="PROSITE-ProRule" id="PRU00409"/>
    </source>
</evidence>
<dbReference type="Pfam" id="PF00289">
    <property type="entry name" value="Biotin_carb_N"/>
    <property type="match status" value="1"/>
</dbReference>
<evidence type="ECO:0000256" key="5">
    <source>
        <dbReference type="ARBA" id="ARBA00023267"/>
    </source>
</evidence>
<evidence type="ECO:0000256" key="2">
    <source>
        <dbReference type="ARBA" id="ARBA00022598"/>
    </source>
</evidence>
<proteinExistence type="predicted"/>
<dbReference type="PROSITE" id="PS50968">
    <property type="entry name" value="BIOTINYL_LIPOYL"/>
    <property type="match status" value="1"/>
</dbReference>
<feature type="domain" description="Lipoyl-binding" evidence="7">
    <location>
        <begin position="512"/>
        <end position="588"/>
    </location>
</feature>
<dbReference type="CDD" id="cd06850">
    <property type="entry name" value="biotinyl_domain"/>
    <property type="match status" value="1"/>
</dbReference>
<dbReference type="EMBL" id="EF089399">
    <property type="protein sequence ID" value="ABL97721.1"/>
    <property type="molecule type" value="Genomic_DNA"/>
</dbReference>
<feature type="domain" description="CoA carboxyltransferase C-terminal" evidence="10">
    <location>
        <begin position="872"/>
        <end position="1111"/>
    </location>
</feature>
<evidence type="ECO:0000259" key="9">
    <source>
        <dbReference type="PROSITE" id="PS50979"/>
    </source>
</evidence>
<protein>
    <submittedName>
        <fullName evidence="11">Pyruvate carboxylase</fullName>
    </submittedName>
</protein>
<keyword evidence="5" id="KW-0092">Biotin</keyword>
<dbReference type="Pfam" id="PF01039">
    <property type="entry name" value="Carboxyl_trans"/>
    <property type="match status" value="1"/>
</dbReference>
<dbReference type="InterPro" id="IPR016185">
    <property type="entry name" value="PreATP-grasp_dom_sf"/>
</dbReference>
<dbReference type="SUPFAM" id="SSF56059">
    <property type="entry name" value="Glutathione synthetase ATP-binding domain-like"/>
    <property type="match status" value="1"/>
</dbReference>
<dbReference type="Pfam" id="PF00364">
    <property type="entry name" value="Biotin_lipoyl"/>
    <property type="match status" value="1"/>
</dbReference>
<gene>
    <name evidence="11" type="ORF">MBMO_EB0-39H12.0097</name>
</gene>
<dbReference type="InterPro" id="IPR029045">
    <property type="entry name" value="ClpP/crotonase-like_dom_sf"/>
</dbReference>
<dbReference type="InterPro" id="IPR005479">
    <property type="entry name" value="CPAse_ATP-bd"/>
</dbReference>
<dbReference type="PANTHER" id="PTHR48095">
    <property type="entry name" value="PYRUVATE CARBOXYLASE SUBUNIT A"/>
    <property type="match status" value="1"/>
</dbReference>
<dbReference type="InterPro" id="IPR034733">
    <property type="entry name" value="AcCoA_carboxyl_beta"/>
</dbReference>
<dbReference type="PROSITE" id="PS50975">
    <property type="entry name" value="ATP_GRASP"/>
    <property type="match status" value="1"/>
</dbReference>
<comment type="cofactor">
    <cofactor evidence="1">
        <name>biotin</name>
        <dbReference type="ChEBI" id="CHEBI:57586"/>
    </cofactor>
</comment>
<evidence type="ECO:0000256" key="1">
    <source>
        <dbReference type="ARBA" id="ARBA00001953"/>
    </source>
</evidence>
<accession>A4GI10</accession>
<reference evidence="11" key="1">
    <citation type="journal article" date="2007" name="Environ. Microbiol.">
        <title>Proteorhodopsin photosystem gene clusters exhibit co-evolutionary trends and shared ancestry among diverse marine microbial phyla.</title>
        <authorList>
            <person name="McCarren J."/>
            <person name="Delong E.F."/>
        </authorList>
    </citation>
    <scope>NUCLEOTIDE SEQUENCE</scope>
</reference>
<dbReference type="Pfam" id="PF02786">
    <property type="entry name" value="CPSase_L_D2"/>
    <property type="match status" value="1"/>
</dbReference>
<evidence type="ECO:0000259" key="10">
    <source>
        <dbReference type="PROSITE" id="PS50989"/>
    </source>
</evidence>
<organism evidence="11">
    <name type="scientific">uncultured marine bacterium EB0_39H12</name>
    <dbReference type="NCBI Taxonomy" id="415437"/>
    <lineage>
        <taxon>Bacteria</taxon>
        <taxon>environmental samples</taxon>
    </lineage>
</organism>
<dbReference type="GO" id="GO:0046872">
    <property type="term" value="F:metal ion binding"/>
    <property type="evidence" value="ECO:0007669"/>
    <property type="project" value="InterPro"/>
</dbReference>
<dbReference type="InterPro" id="IPR005481">
    <property type="entry name" value="BC-like_N"/>
</dbReference>
<dbReference type="InterPro" id="IPR011764">
    <property type="entry name" value="Biotin_carboxylation_dom"/>
</dbReference>
<dbReference type="PROSITE" id="PS50979">
    <property type="entry name" value="BC"/>
    <property type="match status" value="1"/>
</dbReference>
<keyword evidence="2" id="KW-0436">Ligase</keyword>
<dbReference type="Gene3D" id="3.40.50.20">
    <property type="match status" value="1"/>
</dbReference>
<dbReference type="GO" id="GO:0016874">
    <property type="term" value="F:ligase activity"/>
    <property type="evidence" value="ECO:0007669"/>
    <property type="project" value="UniProtKB-KW"/>
</dbReference>
<dbReference type="Pfam" id="PF02785">
    <property type="entry name" value="Biotin_carb_C"/>
    <property type="match status" value="1"/>
</dbReference>
<dbReference type="PROSITE" id="PS00867">
    <property type="entry name" value="CPSASE_2"/>
    <property type="match status" value="1"/>
</dbReference>
<dbReference type="InterPro" id="IPR051602">
    <property type="entry name" value="ACC_Biotin_Carboxylase"/>
</dbReference>
<dbReference type="PANTHER" id="PTHR48095:SF5">
    <property type="entry name" value="BLL7292 PROTEIN"/>
    <property type="match status" value="1"/>
</dbReference>
<keyword evidence="11" id="KW-0670">Pyruvate</keyword>
<evidence type="ECO:0000256" key="3">
    <source>
        <dbReference type="ARBA" id="ARBA00022741"/>
    </source>
</evidence>
<dbReference type="InterPro" id="IPR011054">
    <property type="entry name" value="Rudment_hybrid_motif"/>
</dbReference>
<evidence type="ECO:0000259" key="8">
    <source>
        <dbReference type="PROSITE" id="PS50975"/>
    </source>
</evidence>
<dbReference type="SMART" id="SM00878">
    <property type="entry name" value="Biotin_carb_C"/>
    <property type="match status" value="1"/>
</dbReference>
<evidence type="ECO:0000256" key="4">
    <source>
        <dbReference type="ARBA" id="ARBA00022840"/>
    </source>
</evidence>
<dbReference type="Gene3D" id="3.90.226.10">
    <property type="entry name" value="2-enoyl-CoA Hydratase, Chain A, domain 1"/>
    <property type="match status" value="2"/>
</dbReference>
<dbReference type="SUPFAM" id="SSF51230">
    <property type="entry name" value="Single hybrid motif"/>
    <property type="match status" value="1"/>
</dbReference>
<dbReference type="SUPFAM" id="SSF52440">
    <property type="entry name" value="PreATP-grasp domain"/>
    <property type="match status" value="1"/>
</dbReference>
<dbReference type="InterPro" id="IPR000089">
    <property type="entry name" value="Biotin_lipoyl"/>
</dbReference>
<dbReference type="InterPro" id="IPR011053">
    <property type="entry name" value="Single_hybrid_motif"/>
</dbReference>
<dbReference type="InterPro" id="IPR013815">
    <property type="entry name" value="ATP_grasp_subdomain_1"/>
</dbReference>
<dbReference type="FunFam" id="3.40.50.20:FF:000010">
    <property type="entry name" value="Propionyl-CoA carboxylase subunit alpha"/>
    <property type="match status" value="1"/>
</dbReference>
<dbReference type="AlphaFoldDB" id="A4GI10"/>
<sequence length="1124" mass="123831">MKKVLIANRGEIAIRIARTCNDLGLKTVGIYSEDDINSLHLSKVDEAYKIDEKGAQAYLDIKEIIRIAKESKADAIHPGYGFLSENSLFASAAKRAKIKFIGPNERTLKVFGDKTSAKELASSLNIPVIAGTHEKTSIRKAQSFMKSLKKNSSVVIKAISGGGGRGMRVVSKIDDLKESFNRAASEAKSSFDSPDLYLEEYLKNYRHIEFQIIGDGTGEVSHLHERECSIQRRYQKLIEIAPSPSLDLELKNKMVEASLALTQKLKYEGLATIEFLVNVEKNDFRFIECNPRLQVEHTVTESVLSLDIVKAQIQVASGKTLKQIKLEQKNVPEPKGYAIQSRVNMETIDSKGNANPGGGIFEKFDLPSGPGVRADSYGYAGYETNPLFDSLIAKIVTYSSEDNFKQAIKRNYRSLCEFKIVGVPTNLDLLKNILVNQDFKNNKVHTNFFENNVALLTDLKTHADLSDIHRSIPKDQPKRGKIENLDPLAVLDHGKSGGAFVDQSENILDLLQQDIKEGYESVNAPMQGMIVKFDVKVGDSVWEGKILGVMEAMKMEHEITSQVSGVVEDISVTSLDTVFEGHSLMLIRRADVEKQTSSEDEEVNLDWIRPDLREALDRKEASHDINRPEAVKKRYGTGHRTARENIEHLCDEGSFLEYGSVVMAAQRRRRSEEDLIKNTTGDGMVCGLGHVNGDLFPESSSRVMAMSYDYMVLAGTQGKMNHQKKDRMFEIAEKNELPTILFAEGGGGRPGDTDTAGVAGLDCLAFTYFAQLSGLVPVIGITTGRCFAGNAVLLGCCDVIIATEDSNIGVGGPAMIEGGGLGVFTPDEVGPMDVQVPNGVVDIAVKNEEEAVEVAKKYLSYFQGPIKKWKQPDARKLRFTVPENRLRYYDMRDIIEGIADIDSVLEIRKDWAPGIITSFIRIEGKPVGVIANNPGHLSGAIDSPGADKGSRFMQLCDAFDIPILSLVDCPGIMVGPESEKSALVRHASRMFVVGANIDTPLMTVIIRKAYGLGAQAMAGGSFNSPLFTVTWPTGEFGGMGLEGAVKLGYRKELEAIKDPKKRIATYEEMVADSYHRGRAVNMASYFELDDVIDPADTRNWISSALKSLPPKSRSGKKRPNIDTW</sequence>
<dbReference type="InterPro" id="IPR011763">
    <property type="entry name" value="COA_CT_C"/>
</dbReference>
<dbReference type="InterPro" id="IPR005482">
    <property type="entry name" value="Biotin_COase_C"/>
</dbReference>
<feature type="domain" description="Biotin carboxylation" evidence="9">
    <location>
        <begin position="1"/>
        <end position="454"/>
    </location>
</feature>